<gene>
    <name evidence="2" type="ORF">JMJ35_001025</name>
</gene>
<dbReference type="SUPFAM" id="SSF51197">
    <property type="entry name" value="Clavaminate synthase-like"/>
    <property type="match status" value="1"/>
</dbReference>
<protein>
    <submittedName>
        <fullName evidence="2">Uncharacterized protein</fullName>
    </submittedName>
</protein>
<organism evidence="2 3">
    <name type="scientific">Cladonia borealis</name>
    <dbReference type="NCBI Taxonomy" id="184061"/>
    <lineage>
        <taxon>Eukaryota</taxon>
        <taxon>Fungi</taxon>
        <taxon>Dikarya</taxon>
        <taxon>Ascomycota</taxon>
        <taxon>Pezizomycotina</taxon>
        <taxon>Lecanoromycetes</taxon>
        <taxon>OSLEUM clade</taxon>
        <taxon>Lecanoromycetidae</taxon>
        <taxon>Lecanorales</taxon>
        <taxon>Lecanorineae</taxon>
        <taxon>Cladoniaceae</taxon>
        <taxon>Cladonia</taxon>
    </lineage>
</organism>
<dbReference type="Proteomes" id="UP001166286">
    <property type="component" value="Unassembled WGS sequence"/>
</dbReference>
<reference evidence="2" key="1">
    <citation type="submission" date="2023-03" db="EMBL/GenBank/DDBJ databases">
        <title>Complete genome of Cladonia borealis.</title>
        <authorList>
            <person name="Park H."/>
        </authorList>
    </citation>
    <scope>NUCLEOTIDE SEQUENCE</scope>
    <source>
        <strain evidence="2">ANT050790</strain>
    </source>
</reference>
<evidence type="ECO:0000313" key="3">
    <source>
        <dbReference type="Proteomes" id="UP001166286"/>
    </source>
</evidence>
<dbReference type="InterPro" id="IPR042098">
    <property type="entry name" value="TauD-like_sf"/>
</dbReference>
<dbReference type="EMBL" id="JAFEKC020000002">
    <property type="protein sequence ID" value="KAK0516422.1"/>
    <property type="molecule type" value="Genomic_DNA"/>
</dbReference>
<dbReference type="GO" id="GO:0016491">
    <property type="term" value="F:oxidoreductase activity"/>
    <property type="evidence" value="ECO:0007669"/>
    <property type="project" value="UniProtKB-KW"/>
</dbReference>
<evidence type="ECO:0000256" key="1">
    <source>
        <dbReference type="ARBA" id="ARBA00023002"/>
    </source>
</evidence>
<dbReference type="PANTHER" id="PTHR37285:SF5">
    <property type="entry name" value="SPORE WALL MATURATION PROTEIN DIT1"/>
    <property type="match status" value="1"/>
</dbReference>
<dbReference type="InterPro" id="IPR007817">
    <property type="entry name" value="Isocyanide_synthase_DIT1"/>
</dbReference>
<dbReference type="PANTHER" id="PTHR37285">
    <property type="entry name" value="SPORE WALL MATURATION PROTEIN DIT1"/>
    <property type="match status" value="1"/>
</dbReference>
<dbReference type="Gene3D" id="3.60.130.10">
    <property type="entry name" value="Clavaminate synthase-like"/>
    <property type="match status" value="1"/>
</dbReference>
<proteinExistence type="predicted"/>
<accession>A0AA39R7P4</accession>
<keyword evidence="1" id="KW-0560">Oxidoreductase</keyword>
<sequence length="147" mass="17223">MHFDGIFRFRTDKDNDGNRNGIQIQNPPRFQLFSAIATAPKRSGCTLFAESRLFFRYLPASYTLSRLKGVKWRLLSISYWRGKITNMSLVVPHPVTGAPCLRWHESWPESKTKYSTCEVKIENDDQDIVDMVDRLMYDRRINLCNDE</sequence>
<name>A0AA39R7P4_9LECA</name>
<evidence type="ECO:0000313" key="2">
    <source>
        <dbReference type="EMBL" id="KAK0516422.1"/>
    </source>
</evidence>
<keyword evidence="3" id="KW-1185">Reference proteome</keyword>
<comment type="caution">
    <text evidence="2">The sequence shown here is derived from an EMBL/GenBank/DDBJ whole genome shotgun (WGS) entry which is preliminary data.</text>
</comment>
<dbReference type="AlphaFoldDB" id="A0AA39R7P4"/>